<dbReference type="InterPro" id="IPR052700">
    <property type="entry name" value="Carb_kinase_PfkB-like"/>
</dbReference>
<dbReference type="HOGENOM" id="CLU_027634_0_1_10"/>
<dbReference type="Pfam" id="PF00294">
    <property type="entry name" value="PfkB"/>
    <property type="match status" value="2"/>
</dbReference>
<feature type="domain" description="Carbohydrate kinase PfkB" evidence="4">
    <location>
        <begin position="22"/>
        <end position="227"/>
    </location>
</feature>
<dbReference type="PaxDb" id="537011-PREVCOP_03868"/>
<dbReference type="AlphaFoldDB" id="D1P9I5"/>
<evidence type="ECO:0000256" key="3">
    <source>
        <dbReference type="ARBA" id="ARBA00022777"/>
    </source>
</evidence>
<dbReference type="InterPro" id="IPR011611">
    <property type="entry name" value="PfkB_dom"/>
</dbReference>
<comment type="similarity">
    <text evidence="1">Belongs to the carbohydrate kinase PfkB family.</text>
</comment>
<keyword evidence="3 5" id="KW-0418">Kinase</keyword>
<dbReference type="EMBL" id="ACBX02000005">
    <property type="protein sequence ID" value="EFB36490.1"/>
    <property type="molecule type" value="Genomic_DNA"/>
</dbReference>
<proteinExistence type="inferred from homology"/>
<gene>
    <name evidence="5" type="ORF">PREVCOP_03868</name>
</gene>
<dbReference type="PANTHER" id="PTHR43320:SF2">
    <property type="entry name" value="2-DEHYDRO-3-DEOXYGLUCONOKINASE_2-DEHYDRO-3-DEOXYGALACTONOKINASE"/>
    <property type="match status" value="1"/>
</dbReference>
<evidence type="ECO:0000313" key="6">
    <source>
        <dbReference type="Proteomes" id="UP000004477"/>
    </source>
</evidence>
<dbReference type="STRING" id="537011.PREVCOP_03868"/>
<dbReference type="Gene3D" id="3.40.1190.20">
    <property type="match status" value="1"/>
</dbReference>
<keyword evidence="2" id="KW-0808">Transferase</keyword>
<dbReference type="SUPFAM" id="SSF53613">
    <property type="entry name" value="Ribokinase-like"/>
    <property type="match status" value="1"/>
</dbReference>
<keyword evidence="6" id="KW-1185">Reference proteome</keyword>
<organism evidence="5 6">
    <name type="scientific">Segatella copri DSM 18205</name>
    <dbReference type="NCBI Taxonomy" id="537011"/>
    <lineage>
        <taxon>Bacteria</taxon>
        <taxon>Pseudomonadati</taxon>
        <taxon>Bacteroidota</taxon>
        <taxon>Bacteroidia</taxon>
        <taxon>Bacteroidales</taxon>
        <taxon>Prevotellaceae</taxon>
        <taxon>Segatella</taxon>
    </lineage>
</organism>
<dbReference type="GO" id="GO:0016301">
    <property type="term" value="F:kinase activity"/>
    <property type="evidence" value="ECO:0007669"/>
    <property type="project" value="UniProtKB-KW"/>
</dbReference>
<comment type="caution">
    <text evidence="5">The sequence shown here is derived from an EMBL/GenBank/DDBJ whole genome shotgun (WGS) entry which is preliminary data.</text>
</comment>
<dbReference type="InterPro" id="IPR029056">
    <property type="entry name" value="Ribokinase-like"/>
</dbReference>
<evidence type="ECO:0000256" key="2">
    <source>
        <dbReference type="ARBA" id="ARBA00022679"/>
    </source>
</evidence>
<name>D1P9I5_9BACT</name>
<sequence length="361" mass="39573">MEFNLLLITNKIKTKKLKLSNMAKIVTLGEIMLRLSPEGNDRFIQSESLRIIPGGGEANVAVSLANYGHDAYFVSKLPKHEIGQIAVNGLRRYGVNTEFIARGGDRVGLYYAETGASMRPSKVIYDRAHSAIAEADPSDFDFDKIMEGAQWFHWSGITPAISDKAAELTKLACEAAKRHGVTVSVDLNFRKKLWTSEKAISVMRPLMKYVDVCIGNEEDAQLCLGFKPDADVEGGKTDAEGYYGIFKGMMKEFGFKYVVSTLRESLSATHNGWKALIYDGKEFYQSKHYDINPIIDRVGGGDSFSGGLIHGLLTKETQGEALEFAVAASALKHTIPGDFNLVSADEVESLAGGNANGRVQR</sequence>
<evidence type="ECO:0000259" key="4">
    <source>
        <dbReference type="Pfam" id="PF00294"/>
    </source>
</evidence>
<protein>
    <submittedName>
        <fullName evidence="5">Kinase, PfkB family</fullName>
    </submittedName>
</protein>
<evidence type="ECO:0000313" key="5">
    <source>
        <dbReference type="EMBL" id="EFB36490.1"/>
    </source>
</evidence>
<dbReference type="CDD" id="cd01166">
    <property type="entry name" value="KdgK"/>
    <property type="match status" value="1"/>
</dbReference>
<evidence type="ECO:0000256" key="1">
    <source>
        <dbReference type="ARBA" id="ARBA00010688"/>
    </source>
</evidence>
<accession>D1P9I5</accession>
<dbReference type="PANTHER" id="PTHR43320">
    <property type="entry name" value="SUGAR KINASE"/>
    <property type="match status" value="1"/>
</dbReference>
<reference evidence="5" key="1">
    <citation type="submission" date="2009-11" db="EMBL/GenBank/DDBJ databases">
        <authorList>
            <person name="Weinstock G."/>
            <person name="Sodergren E."/>
            <person name="Clifton S."/>
            <person name="Fulton L."/>
            <person name="Fulton B."/>
            <person name="Courtney L."/>
            <person name="Fronick C."/>
            <person name="Harrison M."/>
            <person name="Strong C."/>
            <person name="Farmer C."/>
            <person name="Delahaunty K."/>
            <person name="Markovic C."/>
            <person name="Hall O."/>
            <person name="Minx P."/>
            <person name="Tomlinson C."/>
            <person name="Mitreva M."/>
            <person name="Nelson J."/>
            <person name="Hou S."/>
            <person name="Wollam A."/>
            <person name="Pepin K.H."/>
            <person name="Johnson M."/>
            <person name="Bhonagiri V."/>
            <person name="Nash W.E."/>
            <person name="Warren W."/>
            <person name="Chinwalla A."/>
            <person name="Mardis E.R."/>
            <person name="Wilson R.K."/>
        </authorList>
    </citation>
    <scope>NUCLEOTIDE SEQUENCE [LARGE SCALE GENOMIC DNA]</scope>
    <source>
        <strain evidence="5">DSM 18205</strain>
    </source>
</reference>
<feature type="domain" description="Carbohydrate kinase PfkB" evidence="4">
    <location>
        <begin position="275"/>
        <end position="334"/>
    </location>
</feature>
<dbReference type="Proteomes" id="UP000004477">
    <property type="component" value="Unassembled WGS sequence"/>
</dbReference>